<reference evidence="2 3" key="1">
    <citation type="journal article" date="2011" name="Plasmid">
        <title>Streptomyces turgidiscabies Car8 contains a modular pathogenicity island that shares virulence genes with other actinobacterial plant pathogens.</title>
        <authorList>
            <person name="Huguet-Tapia J.C."/>
            <person name="Badger J.H."/>
            <person name="Loria R."/>
            <person name="Pettis G.S."/>
        </authorList>
    </citation>
    <scope>NUCLEOTIDE SEQUENCE [LARGE SCALE GENOMIC DNA]</scope>
    <source>
        <strain evidence="2 3">Car8</strain>
    </source>
</reference>
<evidence type="ECO:0000256" key="1">
    <source>
        <dbReference type="SAM" id="MobiDB-lite"/>
    </source>
</evidence>
<feature type="region of interest" description="Disordered" evidence="1">
    <location>
        <begin position="1"/>
        <end position="24"/>
    </location>
</feature>
<name>L7F6Q6_STRT8</name>
<evidence type="ECO:0000313" key="3">
    <source>
        <dbReference type="Proteomes" id="UP000010931"/>
    </source>
</evidence>
<dbReference type="EMBL" id="AEJB01000297">
    <property type="protein sequence ID" value="ELP67258.1"/>
    <property type="molecule type" value="Genomic_DNA"/>
</dbReference>
<evidence type="ECO:0000313" key="2">
    <source>
        <dbReference type="EMBL" id="ELP67258.1"/>
    </source>
</evidence>
<dbReference type="PATRIC" id="fig|698760.3.peg.3980"/>
<organism evidence="2 3">
    <name type="scientific">Streptomyces turgidiscabies (strain Car8)</name>
    <dbReference type="NCBI Taxonomy" id="698760"/>
    <lineage>
        <taxon>Bacteria</taxon>
        <taxon>Bacillati</taxon>
        <taxon>Actinomycetota</taxon>
        <taxon>Actinomycetes</taxon>
        <taxon>Kitasatosporales</taxon>
        <taxon>Streptomycetaceae</taxon>
        <taxon>Streptomyces</taxon>
    </lineage>
</organism>
<sequence length="74" mass="7924">MGYRRGRGAAGPDVTAPVPLDNPVGHWRPAASTAAGRNALLTERNLIALDRNRPQALDWRLTADSPVVDARAIP</sequence>
<accession>L7F6Q6</accession>
<dbReference type="AlphaFoldDB" id="L7F6Q6"/>
<gene>
    <name evidence="2" type="ORF">STRTUCAR8_09349</name>
</gene>
<dbReference type="Proteomes" id="UP000010931">
    <property type="component" value="Unassembled WGS sequence"/>
</dbReference>
<comment type="caution">
    <text evidence="2">The sequence shown here is derived from an EMBL/GenBank/DDBJ whole genome shotgun (WGS) entry which is preliminary data.</text>
</comment>
<proteinExistence type="predicted"/>
<keyword evidence="3" id="KW-1185">Reference proteome</keyword>
<protein>
    <submittedName>
        <fullName evidence="2">Uncharacterized protein</fullName>
    </submittedName>
</protein>